<dbReference type="Pfam" id="PF13175">
    <property type="entry name" value="AAA_15"/>
    <property type="match status" value="1"/>
</dbReference>
<comment type="caution">
    <text evidence="2">The sequence shown here is derived from an EMBL/GenBank/DDBJ whole genome shotgun (WGS) entry which is preliminary data.</text>
</comment>
<evidence type="ECO:0000259" key="1">
    <source>
        <dbReference type="Pfam" id="PF13175"/>
    </source>
</evidence>
<gene>
    <name evidence="2" type="ORF">QRT03_11945</name>
</gene>
<proteinExistence type="predicted"/>
<dbReference type="EMBL" id="JASVWF010000002">
    <property type="protein sequence ID" value="MDL5156671.1"/>
    <property type="molecule type" value="Genomic_DNA"/>
</dbReference>
<keyword evidence="3" id="KW-1185">Reference proteome</keyword>
<reference evidence="2 3" key="1">
    <citation type="submission" date="2023-06" db="EMBL/GenBank/DDBJ databases">
        <title>Actinomycetospora Odt1-22.</title>
        <authorList>
            <person name="Supong K."/>
        </authorList>
    </citation>
    <scope>NUCLEOTIDE SEQUENCE [LARGE SCALE GENOMIC DNA]</scope>
    <source>
        <strain evidence="2 3">Odt1-22</strain>
    </source>
</reference>
<evidence type="ECO:0000313" key="3">
    <source>
        <dbReference type="Proteomes" id="UP001231924"/>
    </source>
</evidence>
<feature type="domain" description="Endonuclease GajA/Old nuclease/RecF-like AAA" evidence="1">
    <location>
        <begin position="4"/>
        <end position="53"/>
    </location>
</feature>
<accession>A0ABT7M888</accession>
<dbReference type="SUPFAM" id="SSF52540">
    <property type="entry name" value="P-loop containing nucleoside triphosphate hydrolases"/>
    <property type="match status" value="1"/>
</dbReference>
<dbReference type="InterPro" id="IPR051396">
    <property type="entry name" value="Bact_Antivir_Def_Nuclease"/>
</dbReference>
<evidence type="ECO:0000313" key="2">
    <source>
        <dbReference type="EMBL" id="MDL5156671.1"/>
    </source>
</evidence>
<dbReference type="PANTHER" id="PTHR43581:SF2">
    <property type="entry name" value="EXCINUCLEASE ATPASE SUBUNIT"/>
    <property type="match status" value="1"/>
</dbReference>
<dbReference type="InterPro" id="IPR027417">
    <property type="entry name" value="P-loop_NTPase"/>
</dbReference>
<dbReference type="Proteomes" id="UP001231924">
    <property type="component" value="Unassembled WGS sequence"/>
</dbReference>
<dbReference type="RefSeq" id="WP_286052998.1">
    <property type="nucleotide sequence ID" value="NZ_JASVWF010000002.1"/>
</dbReference>
<protein>
    <submittedName>
        <fullName evidence="2">AAA family ATPase</fullName>
    </submittedName>
</protein>
<dbReference type="InterPro" id="IPR041685">
    <property type="entry name" value="AAA_GajA/Old/RecF-like"/>
</dbReference>
<name>A0ABT7M888_9PSEU</name>
<dbReference type="Gene3D" id="3.40.50.300">
    <property type="entry name" value="P-loop containing nucleotide triphosphate hydrolases"/>
    <property type="match status" value="1"/>
</dbReference>
<dbReference type="PANTHER" id="PTHR43581">
    <property type="entry name" value="ATP/GTP PHOSPHATASE"/>
    <property type="match status" value="1"/>
</dbReference>
<organism evidence="2 3">
    <name type="scientific">Actinomycetospora termitidis</name>
    <dbReference type="NCBI Taxonomy" id="3053470"/>
    <lineage>
        <taxon>Bacteria</taxon>
        <taxon>Bacillati</taxon>
        <taxon>Actinomycetota</taxon>
        <taxon>Actinomycetes</taxon>
        <taxon>Pseudonocardiales</taxon>
        <taxon>Pseudonocardiaceae</taxon>
        <taxon>Actinomycetospora</taxon>
    </lineage>
</organism>
<sequence length="574" mass="63486">MRLLSGVRIENFRSIRKVDLLDLDEYSPIIGLNSSGKSNILRALNLFFNDQLDEEQTSISLGRDYPDFLRRTGKRKFVSVGVSFDLSGGFRPRGTDDFFTKYELEDTFVVQRTWTLDILTGGTQETVQFGKSWEVLVEAPSGDDRTAAFAFIRAIQFRYVPNHIRPADFIEKEIQPLRESMLTNLRRTTEFKTGGVAETMDALNRVAANMLKQTSQAVAAGAQGRGVSADVPADFAQLAFQIALQTVTSHGLQSTGLQGSGTQSFTLLHVLDLLDRTGRSRGFGWKKASIWAVEEPESFLHAGLRSRFATDLHAYACSQSRQVFATAHQDEFVRVANNAWLTSLVDDQTRINRASARDALIQSTKQRVTTFQHPLMEASDKPLVLVEGKLDAAHLRNAIRGAGMRPLWRMVALEEVDTLVKAGGDALLNYLKVNQLVLASRPPEGPILVLRDWEDAPKVEGLKQAVAAHEYSTVTACSEELCNPELGTTFRGIERFLSTDTVRAVIPTSALGRPAESEFPLSVTKSSLDGAKNKLLEHDVKSGTSSPYMRNLAGWLDQQVAAMLDGVPVDSFLF</sequence>